<reference evidence="21" key="3">
    <citation type="submission" date="2023-05" db="EMBL/GenBank/DDBJ databases">
        <authorList>
            <person name="Smith C.H."/>
        </authorList>
    </citation>
    <scope>NUCLEOTIDE SEQUENCE</scope>
    <source>
        <strain evidence="21">CHS0354</strain>
        <tissue evidence="21">Mantle</tissue>
    </source>
</reference>
<keyword evidence="3 15" id="KW-0812">Transmembrane</keyword>
<keyword evidence="16" id="KW-0732">Signal</keyword>
<dbReference type="GO" id="GO:0006508">
    <property type="term" value="P:proteolysis"/>
    <property type="evidence" value="ECO:0007669"/>
    <property type="project" value="UniProtKB-KW"/>
</dbReference>
<dbReference type="GO" id="GO:0004930">
    <property type="term" value="F:G protein-coupled receptor activity"/>
    <property type="evidence" value="ECO:0007669"/>
    <property type="project" value="InterPro"/>
</dbReference>
<feature type="domain" description="GAIN-B" evidence="19">
    <location>
        <begin position="1143"/>
        <end position="1285"/>
    </location>
</feature>
<name>A0AAE0SPP8_9BIVA</name>
<feature type="domain" description="G-protein coupled receptors family 2 profile 2" evidence="20">
    <location>
        <begin position="1294"/>
        <end position="1537"/>
    </location>
</feature>
<feature type="domain" description="Apoptosis regulator Bcl-2 family BH4" evidence="17">
    <location>
        <begin position="1232"/>
        <end position="1251"/>
    </location>
</feature>
<comment type="caution">
    <text evidence="21">The sequence shown here is derived from an EMBL/GenBank/DDBJ whole genome shotgun (WGS) entry which is preliminary data.</text>
</comment>
<evidence type="ECO:0000256" key="13">
    <source>
        <dbReference type="PROSITE-ProRule" id="PRU00276"/>
    </source>
</evidence>
<dbReference type="GO" id="GO:0016020">
    <property type="term" value="C:membrane"/>
    <property type="evidence" value="ECO:0007669"/>
    <property type="project" value="UniProtKB-SubCell"/>
</dbReference>
<keyword evidence="12" id="KW-0053">Apoptosis</keyword>
<dbReference type="SMART" id="SM01411">
    <property type="entry name" value="Ephrin_rec_like"/>
    <property type="match status" value="1"/>
</dbReference>
<dbReference type="PANTHER" id="PTHR47767">
    <property type="entry name" value="ADHESION G PROTEIN-COUPLED RECEPTOR G7"/>
    <property type="match status" value="1"/>
</dbReference>
<dbReference type="InterPro" id="IPR053066">
    <property type="entry name" value="ADGR_G7"/>
</dbReference>
<evidence type="ECO:0000256" key="1">
    <source>
        <dbReference type="ARBA" id="ARBA00004141"/>
    </source>
</evidence>
<evidence type="ECO:0000256" key="9">
    <source>
        <dbReference type="ARBA" id="ARBA00023136"/>
    </source>
</evidence>
<evidence type="ECO:0000256" key="14">
    <source>
        <dbReference type="SAM" id="MobiDB-lite"/>
    </source>
</evidence>
<keyword evidence="11" id="KW-0325">Glycoprotein</keyword>
<feature type="domain" description="Peptidase M12B" evidence="18">
    <location>
        <begin position="229"/>
        <end position="456"/>
    </location>
</feature>
<dbReference type="InterPro" id="IPR057244">
    <property type="entry name" value="GAIN_B"/>
</dbReference>
<feature type="transmembrane region" description="Helical" evidence="15">
    <location>
        <begin position="1440"/>
        <end position="1463"/>
    </location>
</feature>
<keyword evidence="2" id="KW-0645">Protease</keyword>
<feature type="binding site" evidence="13">
    <location>
        <position position="390"/>
    </location>
    <ligand>
        <name>Zn(2+)</name>
        <dbReference type="ChEBI" id="CHEBI:29105"/>
        <note>catalytic</note>
    </ligand>
</feature>
<feature type="transmembrane region" description="Helical" evidence="15">
    <location>
        <begin position="1354"/>
        <end position="1377"/>
    </location>
</feature>
<dbReference type="Gene3D" id="2.60.220.50">
    <property type="match status" value="1"/>
</dbReference>
<feature type="signal peptide" evidence="16">
    <location>
        <begin position="1"/>
        <end position="18"/>
    </location>
</feature>
<comment type="subcellular location">
    <subcellularLocation>
        <location evidence="1">Membrane</location>
        <topology evidence="1">Multi-pass membrane protein</topology>
    </subcellularLocation>
</comment>
<evidence type="ECO:0000256" key="3">
    <source>
        <dbReference type="ARBA" id="ARBA00022692"/>
    </source>
</evidence>
<dbReference type="Pfam" id="PF01825">
    <property type="entry name" value="GPS"/>
    <property type="match status" value="1"/>
</dbReference>
<feature type="binding site" evidence="13">
    <location>
        <position position="400"/>
    </location>
    <ligand>
        <name>Zn(2+)</name>
        <dbReference type="ChEBI" id="CHEBI:29105"/>
        <note>catalytic</note>
    </ligand>
</feature>
<dbReference type="PROSITE" id="PS50221">
    <property type="entry name" value="GAIN_B"/>
    <property type="match status" value="1"/>
</dbReference>
<dbReference type="InterPro" id="IPR017981">
    <property type="entry name" value="GPCR_2-like_7TM"/>
</dbReference>
<evidence type="ECO:0000259" key="19">
    <source>
        <dbReference type="PROSITE" id="PS50221"/>
    </source>
</evidence>
<accession>A0AAE0SPP8</accession>
<dbReference type="InterPro" id="IPR024079">
    <property type="entry name" value="MetalloPept_cat_dom_sf"/>
</dbReference>
<dbReference type="PRINTS" id="PR00249">
    <property type="entry name" value="GPCRSECRETIN"/>
</dbReference>
<feature type="transmembrane region" description="Helical" evidence="15">
    <location>
        <begin position="1513"/>
        <end position="1533"/>
    </location>
</feature>
<feature type="transmembrane region" description="Helical" evidence="15">
    <location>
        <begin position="1331"/>
        <end position="1348"/>
    </location>
</feature>
<feature type="binding site" evidence="13">
    <location>
        <position position="394"/>
    </location>
    <ligand>
        <name>Zn(2+)</name>
        <dbReference type="ChEBI" id="CHEBI:29105"/>
        <note>catalytic</note>
    </ligand>
</feature>
<dbReference type="GO" id="GO:0006915">
    <property type="term" value="P:apoptotic process"/>
    <property type="evidence" value="ECO:0007669"/>
    <property type="project" value="UniProtKB-UniRule"/>
</dbReference>
<dbReference type="InterPro" id="IPR000203">
    <property type="entry name" value="GPS"/>
</dbReference>
<feature type="transmembrane region" description="Helical" evidence="15">
    <location>
        <begin position="1296"/>
        <end position="1319"/>
    </location>
</feature>
<evidence type="ECO:0000256" key="5">
    <source>
        <dbReference type="ARBA" id="ARBA00022801"/>
    </source>
</evidence>
<gene>
    <name evidence="21" type="ORF">CHS0354_008837</name>
</gene>
<dbReference type="InterPro" id="IPR000832">
    <property type="entry name" value="GPCR_2_secretin-like"/>
</dbReference>
<keyword evidence="7 15" id="KW-1133">Transmembrane helix</keyword>
<dbReference type="GO" id="GO:0004222">
    <property type="term" value="F:metalloendopeptidase activity"/>
    <property type="evidence" value="ECO:0007669"/>
    <property type="project" value="InterPro"/>
</dbReference>
<dbReference type="CDD" id="cd15040">
    <property type="entry name" value="7tmB2_Adhesion"/>
    <property type="match status" value="1"/>
</dbReference>
<dbReference type="GO" id="GO:0007166">
    <property type="term" value="P:cell surface receptor signaling pathway"/>
    <property type="evidence" value="ECO:0007669"/>
    <property type="project" value="InterPro"/>
</dbReference>
<feature type="transmembrane region" description="Helical" evidence="15">
    <location>
        <begin position="1484"/>
        <end position="1507"/>
    </location>
</feature>
<dbReference type="SUPFAM" id="SSF55486">
    <property type="entry name" value="Metalloproteases ('zincins'), catalytic domain"/>
    <property type="match status" value="1"/>
</dbReference>
<dbReference type="SMART" id="SM00303">
    <property type="entry name" value="GPS"/>
    <property type="match status" value="1"/>
</dbReference>
<sequence length="1599" mass="178230">MMLSLYFLLILFTGHVSSLTSFSLPPVKEYSYRGITSVELFSLTNPPSYRRRRSEDCTPDNLGVRFTADQQPVELLLHRNYDINVNAPLFVNKNGTVTQEMLNDSENVAVYHDKETGCAIMVECISSTRKFKLFGSFFNDSEELIIEPEILDGEEEISSARRDDHQRRETNSNDFKHDILMFSISNHIIYKRKAFRSNLSDFIQEATMRPIYQVNSGHSARVKRAVTAYQVELLMVADYSVYKFWLDKSSTGAKAKELLRQFYAFVLNGIDLRYKSVTGSGFSITILFAGLYIAETQSDALWTEKRMVTSGYPYHVNASAALDDFSTWIQNITNLPEYDHAMLFTAYDLVADNGNSTIAGTVYVNSTCHAFSQSVVEDHFDAKIITIAAHLLGHSLGSDHDGTLDGKGDSCSPTLSYIMAASAALSDAGSFDVHVSTNLWKFSSCSISYFQAYISRLNRTNCLTTLSLRYNSTVLFPYDQQNPGQIYSADTQCQYTQGIDSYFCRNIYHGNYTNMCAAFYCKISESTACYRSIAAERTTCGDKKWCVAGECITAAEAPSVNDACPFGNQPGVIVDGKQCNQLVSNSSFNCYNNTGSCCESCQNAYTGIIGCEYGDKTSGCIANDCAQYDSSILALCCETCNVPMTTAKPTINTTVPTTITSTASTTLTTTTEKSVTKKIVVTVHLSFNVTSSDDFSDRNTSSRYADMVRDALIDFYTRNVAEGIQIIILGIRRGSLIVEYATIFNSAQETFAALAKAMVVLAAGGNIILDGQVTSVLYMAIDNYTVPCGGSSKDYLCAVYTVISGVCPDNYSCVVFNDSPACQPNENATCTNQSTLGSMCMPCAAGSYQFRLGQRLEGESSCSPCAEGYYNSKAGEELCRRCEIGSFQNYTGQSSCFPCQKEYTTEHKGEQSEEACFREHCPEYTYAINISTYTVSVIIPPTRIGQRGYSWNRCKNDSSKAVASAFCQNITRTDVKWTQEEILEYCIPEQPEQAERESQISSQLHNISKIDVNEKNLIKILQETNTLIQFQELTSTDIGYLADILGKVSAVDNISKEMANEVLETFNTLLHSNSSTIQSAQESSGAANRILKIMEDIANKVEGGTTENPVTIIKPKIALSVWKQVGDSPIGIQVLHANENFIQNNSLIRLPQQPQDRELVDDAIYFQSDLLKATKNKLGMTVILNDVLFRAGSERYKVVSKIMAAKLFQNGVSITHLGKHYVRAVFLPSEEDSGVVCGYWNYKLNQNGGGWESDGCNHTIDQKIHVCTCNHLTNFALLLDLEAKSIPPEHEQTLEFITYVGLILSIIGLSLSILTFLCFRNLRRGRGQQTLFCLCISMLCYSIIFLVGIKRTEYYVPCIAVSVLIHYFILAAFMWMLMEGVLQYLRFVKVLGTYIPNFLMKILIPAWGVPLVPVIALLAFDYNLYYGGLGFCWMKLEALYYAFVIPICLIILVNVIIFIIVILRICRRPKRIICNQSDWKRSVLNIKAALSIFVLLGLTWIFGVVALGGAKLIFQYIFVSLNAFQGFFIFLLFTARDKQARDQWLRLFSRKPNEHFTSCGNIHGGQDTLLTTVSGRNQSSSVTDSRQHLDNTSKIQEVN</sequence>
<evidence type="ECO:0000259" key="17">
    <source>
        <dbReference type="PROSITE" id="PS50063"/>
    </source>
</evidence>
<keyword evidence="22" id="KW-1185">Reference proteome</keyword>
<dbReference type="Gene3D" id="3.40.1620.60">
    <property type="match status" value="1"/>
</dbReference>
<evidence type="ECO:0000259" key="20">
    <source>
        <dbReference type="PROSITE" id="PS50261"/>
    </source>
</evidence>
<feature type="chain" id="PRO_5042178594" evidence="16">
    <location>
        <begin position="19"/>
        <end position="1599"/>
    </location>
</feature>
<dbReference type="Pfam" id="PF13688">
    <property type="entry name" value="Reprolysin_5"/>
    <property type="match status" value="1"/>
</dbReference>
<dbReference type="InterPro" id="IPR001590">
    <property type="entry name" value="Peptidase_M12B"/>
</dbReference>
<feature type="short sequence motif" description="BH4" evidence="12">
    <location>
        <begin position="1232"/>
        <end position="1251"/>
    </location>
</feature>
<evidence type="ECO:0000256" key="7">
    <source>
        <dbReference type="ARBA" id="ARBA00022989"/>
    </source>
</evidence>
<dbReference type="Gene3D" id="3.40.390.10">
    <property type="entry name" value="Collagenase (Catalytic Domain)"/>
    <property type="match status" value="1"/>
</dbReference>
<organism evidence="21 22">
    <name type="scientific">Potamilus streckersoni</name>
    <dbReference type="NCBI Taxonomy" id="2493646"/>
    <lineage>
        <taxon>Eukaryota</taxon>
        <taxon>Metazoa</taxon>
        <taxon>Spiralia</taxon>
        <taxon>Lophotrochozoa</taxon>
        <taxon>Mollusca</taxon>
        <taxon>Bivalvia</taxon>
        <taxon>Autobranchia</taxon>
        <taxon>Heteroconchia</taxon>
        <taxon>Palaeoheterodonta</taxon>
        <taxon>Unionida</taxon>
        <taxon>Unionoidea</taxon>
        <taxon>Unionidae</taxon>
        <taxon>Ambleminae</taxon>
        <taxon>Lampsilini</taxon>
        <taxon>Potamilus</taxon>
    </lineage>
</organism>
<dbReference type="Pfam" id="PF17771">
    <property type="entry name" value="ADAMTS_CR_2"/>
    <property type="match status" value="1"/>
</dbReference>
<keyword evidence="5" id="KW-0378">Hydrolase</keyword>
<dbReference type="InterPro" id="IPR046338">
    <property type="entry name" value="GAIN_dom_sf"/>
</dbReference>
<dbReference type="PROSITE" id="PS50215">
    <property type="entry name" value="ADAM_MEPRO"/>
    <property type="match status" value="1"/>
</dbReference>
<keyword evidence="10" id="KW-1015">Disulfide bond</keyword>
<evidence type="ECO:0000256" key="8">
    <source>
        <dbReference type="ARBA" id="ARBA00023049"/>
    </source>
</evidence>
<evidence type="ECO:0000256" key="10">
    <source>
        <dbReference type="ARBA" id="ARBA00023157"/>
    </source>
</evidence>
<dbReference type="InterPro" id="IPR003093">
    <property type="entry name" value="Bcl2_BH4"/>
</dbReference>
<dbReference type="Proteomes" id="UP001195483">
    <property type="component" value="Unassembled WGS sequence"/>
</dbReference>
<keyword evidence="8" id="KW-0482">Metalloprotease</keyword>
<evidence type="ECO:0000256" key="12">
    <source>
        <dbReference type="PROSITE-ProRule" id="PRU00025"/>
    </source>
</evidence>
<keyword evidence="4 13" id="KW-0479">Metal-binding</keyword>
<comment type="caution">
    <text evidence="13">Lacks conserved residue(s) required for the propagation of feature annotation.</text>
</comment>
<reference evidence="21" key="1">
    <citation type="journal article" date="2021" name="Genome Biol. Evol.">
        <title>A High-Quality Reference Genome for a Parasitic Bivalve with Doubly Uniparental Inheritance (Bivalvia: Unionida).</title>
        <authorList>
            <person name="Smith C.H."/>
        </authorList>
    </citation>
    <scope>NUCLEOTIDE SEQUENCE</scope>
    <source>
        <strain evidence="21">CHS0354</strain>
    </source>
</reference>
<evidence type="ECO:0000256" key="15">
    <source>
        <dbReference type="SAM" id="Phobius"/>
    </source>
</evidence>
<evidence type="ECO:0000259" key="18">
    <source>
        <dbReference type="PROSITE" id="PS50215"/>
    </source>
</evidence>
<dbReference type="Gene3D" id="2.10.50.10">
    <property type="entry name" value="Tumor Necrosis Factor Receptor, subunit A, domain 2"/>
    <property type="match status" value="1"/>
</dbReference>
<evidence type="ECO:0000256" key="4">
    <source>
        <dbReference type="ARBA" id="ARBA00022723"/>
    </source>
</evidence>
<evidence type="ECO:0000256" key="2">
    <source>
        <dbReference type="ARBA" id="ARBA00022670"/>
    </source>
</evidence>
<evidence type="ECO:0000256" key="11">
    <source>
        <dbReference type="ARBA" id="ARBA00023180"/>
    </source>
</evidence>
<dbReference type="Pfam" id="PF00002">
    <property type="entry name" value="7tm_2"/>
    <property type="match status" value="1"/>
</dbReference>
<evidence type="ECO:0000256" key="6">
    <source>
        <dbReference type="ARBA" id="ARBA00022833"/>
    </source>
</evidence>
<feature type="transmembrane region" description="Helical" evidence="15">
    <location>
        <begin position="1398"/>
        <end position="1420"/>
    </location>
</feature>
<evidence type="ECO:0000313" key="21">
    <source>
        <dbReference type="EMBL" id="KAK3595405.1"/>
    </source>
</evidence>
<dbReference type="EMBL" id="JAEAOA010000576">
    <property type="protein sequence ID" value="KAK3595405.1"/>
    <property type="molecule type" value="Genomic_DNA"/>
</dbReference>
<dbReference type="Pfam" id="PF07699">
    <property type="entry name" value="Ephrin_rec_like"/>
    <property type="match status" value="1"/>
</dbReference>
<protein>
    <submittedName>
        <fullName evidence="21">Uncharacterized protein</fullName>
    </submittedName>
</protein>
<dbReference type="Gene3D" id="1.20.1070.10">
    <property type="entry name" value="Rhodopsin 7-helix transmembrane proteins"/>
    <property type="match status" value="1"/>
</dbReference>
<reference evidence="21" key="2">
    <citation type="journal article" date="2021" name="Genome Biol. Evol.">
        <title>Developing a high-quality reference genome for a parasitic bivalve with doubly uniparental inheritance (Bivalvia: Unionida).</title>
        <authorList>
            <person name="Smith C.H."/>
        </authorList>
    </citation>
    <scope>NUCLEOTIDE SEQUENCE</scope>
    <source>
        <strain evidence="21">CHS0354</strain>
        <tissue evidence="21">Mantle</tissue>
    </source>
</reference>
<feature type="region of interest" description="Disordered" evidence="14">
    <location>
        <begin position="1576"/>
        <end position="1599"/>
    </location>
</feature>
<dbReference type="InterPro" id="IPR011641">
    <property type="entry name" value="Tyr-kin_ephrin_A/B_rcpt-like"/>
</dbReference>
<dbReference type="GO" id="GO:0042981">
    <property type="term" value="P:regulation of apoptotic process"/>
    <property type="evidence" value="ECO:0007669"/>
    <property type="project" value="InterPro"/>
</dbReference>
<keyword evidence="9 15" id="KW-0472">Membrane</keyword>
<proteinExistence type="predicted"/>
<evidence type="ECO:0000313" key="22">
    <source>
        <dbReference type="Proteomes" id="UP001195483"/>
    </source>
</evidence>
<dbReference type="GO" id="GO:0046872">
    <property type="term" value="F:metal ion binding"/>
    <property type="evidence" value="ECO:0007669"/>
    <property type="project" value="UniProtKB-KW"/>
</dbReference>
<dbReference type="InterPro" id="IPR041645">
    <property type="entry name" value="ADAMTS_CR_2"/>
</dbReference>
<dbReference type="PROSITE" id="PS50063">
    <property type="entry name" value="BH4_2"/>
    <property type="match status" value="1"/>
</dbReference>
<keyword evidence="6 13" id="KW-0862">Zinc</keyword>
<dbReference type="PROSITE" id="PS50261">
    <property type="entry name" value="G_PROTEIN_RECEP_F2_4"/>
    <property type="match status" value="1"/>
</dbReference>
<dbReference type="SUPFAM" id="SSF81321">
    <property type="entry name" value="Family A G protein-coupled receptor-like"/>
    <property type="match status" value="1"/>
</dbReference>
<evidence type="ECO:0000256" key="16">
    <source>
        <dbReference type="SAM" id="SignalP"/>
    </source>
</evidence>